<evidence type="ECO:0000313" key="2">
    <source>
        <dbReference type="Proteomes" id="UP000536720"/>
    </source>
</evidence>
<dbReference type="EMBL" id="JABFMR010000056">
    <property type="protein sequence ID" value="NUT90265.1"/>
    <property type="molecule type" value="Genomic_DNA"/>
</dbReference>
<organism evidence="1 2">
    <name type="scientific">Pseudomonas corrugata</name>
    <dbReference type="NCBI Taxonomy" id="47879"/>
    <lineage>
        <taxon>Bacteria</taxon>
        <taxon>Pseudomonadati</taxon>
        <taxon>Pseudomonadota</taxon>
        <taxon>Gammaproteobacteria</taxon>
        <taxon>Pseudomonadales</taxon>
        <taxon>Pseudomonadaceae</taxon>
        <taxon>Pseudomonas</taxon>
    </lineage>
</organism>
<dbReference type="AlphaFoldDB" id="A0A7Y6DJJ0"/>
<name>A0A7Y6DJJ0_9PSED</name>
<reference evidence="1 2" key="1">
    <citation type="journal article" date="2020" name="Front. Plant Sci.">
        <title>Isolation of Rhizosphere Bacteria That Improve Quality and Water Stress Tolerance in Greenhouse Ornamentals.</title>
        <authorList>
            <person name="Nordstedt N.P."/>
            <person name="Jones M.L."/>
        </authorList>
    </citation>
    <scope>NUCLEOTIDE SEQUENCE [LARGE SCALE GENOMIC DNA]</scope>
    <source>
        <strain evidence="1 2">C7D2</strain>
    </source>
</reference>
<proteinExistence type="predicted"/>
<sequence>MNTQTLFIPKDKTPTLKENVFTWNLSGNPIVANKAFFYLHVFPPTGEKSWAFSGSTGALEEENLFIFGFSVPYISEDVFDNSYTLDGGLHFYHGHSIPAPEGFWGYRVVTADSAELSVRLDPVKRTASGDFAAVFRTDGYRLDPRGTFNLRMDDQN</sequence>
<protein>
    <submittedName>
        <fullName evidence="1">Uncharacterized protein</fullName>
    </submittedName>
</protein>
<comment type="caution">
    <text evidence="1">The sequence shown here is derived from an EMBL/GenBank/DDBJ whole genome shotgun (WGS) entry which is preliminary data.</text>
</comment>
<dbReference type="Proteomes" id="UP000536720">
    <property type="component" value="Unassembled WGS sequence"/>
</dbReference>
<dbReference type="RefSeq" id="WP_175364234.1">
    <property type="nucleotide sequence ID" value="NZ_JABFMR010000056.1"/>
</dbReference>
<gene>
    <name evidence="1" type="ORF">HNO91_27905</name>
</gene>
<accession>A0A7Y6DJJ0</accession>
<evidence type="ECO:0000313" key="1">
    <source>
        <dbReference type="EMBL" id="NUT90265.1"/>
    </source>
</evidence>